<evidence type="ECO:0000313" key="1">
    <source>
        <dbReference type="EMBL" id="VFU21221.1"/>
    </source>
</evidence>
<name>A0A6N2K174_SALVM</name>
<organism evidence="1">
    <name type="scientific">Salix viminalis</name>
    <name type="common">Common osier</name>
    <name type="synonym">Basket willow</name>
    <dbReference type="NCBI Taxonomy" id="40686"/>
    <lineage>
        <taxon>Eukaryota</taxon>
        <taxon>Viridiplantae</taxon>
        <taxon>Streptophyta</taxon>
        <taxon>Embryophyta</taxon>
        <taxon>Tracheophyta</taxon>
        <taxon>Spermatophyta</taxon>
        <taxon>Magnoliopsida</taxon>
        <taxon>eudicotyledons</taxon>
        <taxon>Gunneridae</taxon>
        <taxon>Pentapetalae</taxon>
        <taxon>rosids</taxon>
        <taxon>fabids</taxon>
        <taxon>Malpighiales</taxon>
        <taxon>Salicaceae</taxon>
        <taxon>Saliceae</taxon>
        <taxon>Salix</taxon>
    </lineage>
</organism>
<reference evidence="1" key="1">
    <citation type="submission" date="2019-03" db="EMBL/GenBank/DDBJ databases">
        <authorList>
            <person name="Mank J."/>
            <person name="Almeida P."/>
        </authorList>
    </citation>
    <scope>NUCLEOTIDE SEQUENCE</scope>
    <source>
        <strain evidence="1">78183</strain>
    </source>
</reference>
<sequence>MARFVSVKPSTNYIIHEIYSLDPRYKPIIVIQFPPIKVPIRQPVIFPASILVNKGHNDCTDVVPHGNF</sequence>
<dbReference type="AlphaFoldDB" id="A0A6N2K174"/>
<dbReference type="EMBL" id="CAADRP010000002">
    <property type="protein sequence ID" value="VFU21221.1"/>
    <property type="molecule type" value="Genomic_DNA"/>
</dbReference>
<proteinExistence type="predicted"/>
<accession>A0A6N2K174</accession>
<protein>
    <submittedName>
        <fullName evidence="1">Uncharacterized protein</fullName>
    </submittedName>
</protein>
<gene>
    <name evidence="1" type="ORF">SVIM_LOCUS11759</name>
</gene>